<keyword evidence="2" id="KW-1185">Reference proteome</keyword>
<name>A0ABM5GDB3_9SAUR</name>
<dbReference type="RefSeq" id="XP_072855643.1">
    <property type="nucleotide sequence ID" value="XM_072999542.1"/>
</dbReference>
<feature type="compositionally biased region" description="Low complexity" evidence="1">
    <location>
        <begin position="107"/>
        <end position="117"/>
    </location>
</feature>
<sequence length="396" mass="40625">MRCKRSYQSIFPTAVAMYHSPAGYPVQSGTKVTVGSSGSSPSGGGSGTRIIFGGSGSPASAGSSGTSTSSGSNGVTITVGSSGSSTYGGGSGCRQGYRYEGNSCKPSGSSSQQSYGSNQGGQSGSYGSSSQYGQSGSYGGGGQYGQSGSYGGSSQYGQSGSYGSSSQYGQGGSYGGSSQYGQSGQSGSYSGGRPYGQGGQSGSYGGGSQYGQGGSYGSSNNYGQGSQYSGGYNSNRCDEGDASTYGAKALSSSNCRGKRDVAAQDTFNAFIEKIREKKASPHPLIRRIRSEKVRTPIRAARNEKNETSNSGATDTYGKVETFSTNENYHAQDGSYVTYTNAQGECVCPGAQGRQDGSYGGSSQYGQVKIFSIYNTYTKAISNIFKDRKPKKQVDFF</sequence>
<organism evidence="2 3">
    <name type="scientific">Pogona vitticeps</name>
    <name type="common">central bearded dragon</name>
    <dbReference type="NCBI Taxonomy" id="103695"/>
    <lineage>
        <taxon>Eukaryota</taxon>
        <taxon>Metazoa</taxon>
        <taxon>Chordata</taxon>
        <taxon>Craniata</taxon>
        <taxon>Vertebrata</taxon>
        <taxon>Euteleostomi</taxon>
        <taxon>Lepidosauria</taxon>
        <taxon>Squamata</taxon>
        <taxon>Bifurcata</taxon>
        <taxon>Unidentata</taxon>
        <taxon>Episquamata</taxon>
        <taxon>Toxicofera</taxon>
        <taxon>Iguania</taxon>
        <taxon>Acrodonta</taxon>
        <taxon>Agamidae</taxon>
        <taxon>Amphibolurinae</taxon>
        <taxon>Pogona</taxon>
    </lineage>
</organism>
<evidence type="ECO:0000313" key="2">
    <source>
        <dbReference type="Proteomes" id="UP001652642"/>
    </source>
</evidence>
<feature type="compositionally biased region" description="Low complexity" evidence="1">
    <location>
        <begin position="125"/>
        <end position="135"/>
    </location>
</feature>
<feature type="compositionally biased region" description="Low complexity" evidence="1">
    <location>
        <begin position="48"/>
        <end position="85"/>
    </location>
</feature>
<evidence type="ECO:0000313" key="3">
    <source>
        <dbReference type="RefSeq" id="XP_072855643.1"/>
    </source>
</evidence>
<dbReference type="Proteomes" id="UP001652642">
    <property type="component" value="Chromosome 4"/>
</dbReference>
<feature type="region of interest" description="Disordered" evidence="1">
    <location>
        <begin position="103"/>
        <end position="222"/>
    </location>
</feature>
<proteinExistence type="predicted"/>
<reference evidence="3" key="1">
    <citation type="submission" date="2025-08" db="UniProtKB">
        <authorList>
            <consortium name="RefSeq"/>
        </authorList>
    </citation>
    <scope>IDENTIFICATION</scope>
</reference>
<gene>
    <name evidence="3" type="primary">LOC140707030</name>
</gene>
<protein>
    <recommendedName>
        <fullName evidence="4">Loricrin-like</fullName>
    </recommendedName>
</protein>
<feature type="compositionally biased region" description="Low complexity" evidence="1">
    <location>
        <begin position="152"/>
        <end position="168"/>
    </location>
</feature>
<feature type="compositionally biased region" description="Gly residues" evidence="1">
    <location>
        <begin position="189"/>
        <end position="216"/>
    </location>
</feature>
<dbReference type="GeneID" id="140707030"/>
<evidence type="ECO:0008006" key="4">
    <source>
        <dbReference type="Google" id="ProtNLM"/>
    </source>
</evidence>
<feature type="compositionally biased region" description="Gly residues" evidence="1">
    <location>
        <begin position="136"/>
        <end position="151"/>
    </location>
</feature>
<accession>A0ABM5GDB3</accession>
<feature type="compositionally biased region" description="Low complexity" evidence="1">
    <location>
        <begin position="176"/>
        <end position="188"/>
    </location>
</feature>
<feature type="region of interest" description="Disordered" evidence="1">
    <location>
        <begin position="30"/>
        <end position="90"/>
    </location>
</feature>
<evidence type="ECO:0000256" key="1">
    <source>
        <dbReference type="SAM" id="MobiDB-lite"/>
    </source>
</evidence>